<dbReference type="AlphaFoldDB" id="A0A3F3QE24"/>
<accession>A0A3F3QE24</accession>
<protein>
    <submittedName>
        <fullName evidence="1">Uncharacterized protein</fullName>
    </submittedName>
</protein>
<proteinExistence type="predicted"/>
<reference evidence="1 2" key="1">
    <citation type="submission" date="2018-07" db="EMBL/GenBank/DDBJ databases">
        <title>The genomes of Aspergillus section Nigri reveals drivers in fungal speciation.</title>
        <authorList>
            <consortium name="DOE Joint Genome Institute"/>
            <person name="Vesth T.C."/>
            <person name="Nybo J."/>
            <person name="Theobald S."/>
            <person name="Brandl J."/>
            <person name="Frisvad J.C."/>
            <person name="Nielsen K.F."/>
            <person name="Lyhne E.K."/>
            <person name="Kogle M.E."/>
            <person name="Kuo A."/>
            <person name="Riley R."/>
            <person name="Clum A."/>
            <person name="Nolan M."/>
            <person name="Lipzen A."/>
            <person name="Salamov A."/>
            <person name="Henrissat B."/>
            <person name="Wiebenga A."/>
            <person name="De vries R.P."/>
            <person name="Grigoriev I.V."/>
            <person name="Mortensen U.H."/>
            <person name="Andersen M.R."/>
            <person name="Baker S.E."/>
        </authorList>
    </citation>
    <scope>NUCLEOTIDE SEQUENCE [LARGE SCALE GENOMIC DNA]</scope>
    <source>
        <strain evidence="1 2">CBS 139.54b</strain>
    </source>
</reference>
<evidence type="ECO:0000313" key="1">
    <source>
        <dbReference type="EMBL" id="RDH37309.1"/>
    </source>
</evidence>
<gene>
    <name evidence="1" type="ORF">BDQ94DRAFT_136152</name>
</gene>
<organism evidence="1 2">
    <name type="scientific">Aspergillus welwitschiae</name>
    <dbReference type="NCBI Taxonomy" id="1341132"/>
    <lineage>
        <taxon>Eukaryota</taxon>
        <taxon>Fungi</taxon>
        <taxon>Dikarya</taxon>
        <taxon>Ascomycota</taxon>
        <taxon>Pezizomycotina</taxon>
        <taxon>Eurotiomycetes</taxon>
        <taxon>Eurotiomycetidae</taxon>
        <taxon>Eurotiales</taxon>
        <taxon>Aspergillaceae</taxon>
        <taxon>Aspergillus</taxon>
        <taxon>Aspergillus subgen. Circumdati</taxon>
    </lineage>
</organism>
<dbReference type="GeneID" id="38133162"/>
<evidence type="ECO:0000313" key="2">
    <source>
        <dbReference type="Proteomes" id="UP000253729"/>
    </source>
</evidence>
<dbReference type="RefSeq" id="XP_026630331.1">
    <property type="nucleotide sequence ID" value="XM_026764806.1"/>
</dbReference>
<name>A0A3F3QE24_9EURO</name>
<dbReference type="EMBL" id="KZ852035">
    <property type="protein sequence ID" value="RDH37309.1"/>
    <property type="molecule type" value="Genomic_DNA"/>
</dbReference>
<dbReference type="Proteomes" id="UP000253729">
    <property type="component" value="Unassembled WGS sequence"/>
</dbReference>
<keyword evidence="2" id="KW-1185">Reference proteome</keyword>
<sequence length="67" mass="7395">MPLCIQSATARVPTPIAVQYISQGQKSLIGAADMLTRIPRFLKLCLLSYSYPSGRAYDAVTKYNQLT</sequence>